<accession>A0ABQ1PS34</accession>
<gene>
    <name evidence="2" type="ORF">GCM10011389_07150</name>
</gene>
<organism evidence="2 3">
    <name type="scientific">Pontibacillus salipaludis</name>
    <dbReference type="NCBI Taxonomy" id="1697394"/>
    <lineage>
        <taxon>Bacteria</taxon>
        <taxon>Bacillati</taxon>
        <taxon>Bacillota</taxon>
        <taxon>Bacilli</taxon>
        <taxon>Bacillales</taxon>
        <taxon>Bacillaceae</taxon>
        <taxon>Pontibacillus</taxon>
    </lineage>
</organism>
<proteinExistence type="predicted"/>
<evidence type="ECO:0000313" key="3">
    <source>
        <dbReference type="Proteomes" id="UP000642571"/>
    </source>
</evidence>
<dbReference type="Proteomes" id="UP000642571">
    <property type="component" value="Unassembled WGS sequence"/>
</dbReference>
<comment type="caution">
    <text evidence="2">The sequence shown here is derived from an EMBL/GenBank/DDBJ whole genome shotgun (WGS) entry which is preliminary data.</text>
</comment>
<evidence type="ECO:0000313" key="2">
    <source>
        <dbReference type="EMBL" id="GGD02289.1"/>
    </source>
</evidence>
<sequence length="245" mass="28318">MKKYKFENDFAQGIVDGILQGYKDYLGVRKEKKIELEISSAYAWVKGNHIEDAVSQKVPEFGVTYNHSKAGYAWGYLQFTQEDEKVLFIIKHGMKHGTKIPSTKKRNVETNYLAKLSRINSDATFNEIEDDKEFNEQLTFDDFPLIDEELNEEVTEISRQHDRFFIISYTTDNNKMISEIELLLPNPNENVLYRVESWTELIENSNVSIDATELDVVSGEKEPISPNQSVADYGIEDIPEEQENE</sequence>
<protein>
    <submittedName>
        <fullName evidence="2">Uncharacterized protein</fullName>
    </submittedName>
</protein>
<dbReference type="EMBL" id="BMIN01000002">
    <property type="protein sequence ID" value="GGD02289.1"/>
    <property type="molecule type" value="Genomic_DNA"/>
</dbReference>
<name>A0ABQ1PS34_9BACI</name>
<feature type="region of interest" description="Disordered" evidence="1">
    <location>
        <begin position="218"/>
        <end position="245"/>
    </location>
</feature>
<keyword evidence="3" id="KW-1185">Reference proteome</keyword>
<dbReference type="RefSeq" id="WP_188650968.1">
    <property type="nucleotide sequence ID" value="NZ_BMIN01000002.1"/>
</dbReference>
<reference evidence="3" key="1">
    <citation type="journal article" date="2019" name="Int. J. Syst. Evol. Microbiol.">
        <title>The Global Catalogue of Microorganisms (GCM) 10K type strain sequencing project: providing services to taxonomists for standard genome sequencing and annotation.</title>
        <authorList>
            <consortium name="The Broad Institute Genomics Platform"/>
            <consortium name="The Broad Institute Genome Sequencing Center for Infectious Disease"/>
            <person name="Wu L."/>
            <person name="Ma J."/>
        </authorList>
    </citation>
    <scope>NUCLEOTIDE SEQUENCE [LARGE SCALE GENOMIC DNA]</scope>
    <source>
        <strain evidence="3">CGMCC 1.15353</strain>
    </source>
</reference>
<evidence type="ECO:0000256" key="1">
    <source>
        <dbReference type="SAM" id="MobiDB-lite"/>
    </source>
</evidence>
<feature type="compositionally biased region" description="Acidic residues" evidence="1">
    <location>
        <begin position="234"/>
        <end position="245"/>
    </location>
</feature>